<reference evidence="3" key="2">
    <citation type="submission" date="2009-11" db="EMBL/GenBank/DDBJ databases">
        <title>The Genome Sequence of Allomyces macrogynus strain ATCC 38327.</title>
        <authorList>
            <consortium name="The Broad Institute Genome Sequencing Platform"/>
            <person name="Russ C."/>
            <person name="Cuomo C."/>
            <person name="Shea T."/>
            <person name="Young S.K."/>
            <person name="Zeng Q."/>
            <person name="Koehrsen M."/>
            <person name="Haas B."/>
            <person name="Borodovsky M."/>
            <person name="Guigo R."/>
            <person name="Alvarado L."/>
            <person name="Berlin A."/>
            <person name="Borenstein D."/>
            <person name="Chen Z."/>
            <person name="Engels R."/>
            <person name="Freedman E."/>
            <person name="Gellesch M."/>
            <person name="Goldberg J."/>
            <person name="Griggs A."/>
            <person name="Gujja S."/>
            <person name="Heiman D."/>
            <person name="Hepburn T."/>
            <person name="Howarth C."/>
            <person name="Jen D."/>
            <person name="Larson L."/>
            <person name="Lewis B."/>
            <person name="Mehta T."/>
            <person name="Park D."/>
            <person name="Pearson M."/>
            <person name="Roberts A."/>
            <person name="Saif S."/>
            <person name="Shenoy N."/>
            <person name="Sisk P."/>
            <person name="Stolte C."/>
            <person name="Sykes S."/>
            <person name="Walk T."/>
            <person name="White J."/>
            <person name="Yandava C."/>
            <person name="Burger G."/>
            <person name="Gray M.W."/>
            <person name="Holland P.W.H."/>
            <person name="King N."/>
            <person name="Lang F.B.F."/>
            <person name="Roger A.J."/>
            <person name="Ruiz-Trillo I."/>
            <person name="Lander E."/>
            <person name="Nusbaum C."/>
        </authorList>
    </citation>
    <scope>NUCLEOTIDE SEQUENCE [LARGE SCALE GENOMIC DNA]</scope>
    <source>
        <strain evidence="3">ATCC 38327</strain>
    </source>
</reference>
<evidence type="ECO:0000313" key="2">
    <source>
        <dbReference type="EMBL" id="KNE54212.1"/>
    </source>
</evidence>
<feature type="region of interest" description="Disordered" evidence="1">
    <location>
        <begin position="35"/>
        <end position="58"/>
    </location>
</feature>
<reference evidence="2 3" key="1">
    <citation type="submission" date="2009-11" db="EMBL/GenBank/DDBJ databases">
        <title>Annotation of Allomyces macrogynus ATCC 38327.</title>
        <authorList>
            <consortium name="The Broad Institute Genome Sequencing Platform"/>
            <person name="Russ C."/>
            <person name="Cuomo C."/>
            <person name="Burger G."/>
            <person name="Gray M.W."/>
            <person name="Holland P.W.H."/>
            <person name="King N."/>
            <person name="Lang F.B.F."/>
            <person name="Roger A.J."/>
            <person name="Ruiz-Trillo I."/>
            <person name="Young S.K."/>
            <person name="Zeng Q."/>
            <person name="Gargeya S."/>
            <person name="Fitzgerald M."/>
            <person name="Haas B."/>
            <person name="Abouelleil A."/>
            <person name="Alvarado L."/>
            <person name="Arachchi H.M."/>
            <person name="Berlin A."/>
            <person name="Chapman S.B."/>
            <person name="Gearin G."/>
            <person name="Goldberg J."/>
            <person name="Griggs A."/>
            <person name="Gujja S."/>
            <person name="Hansen M."/>
            <person name="Heiman D."/>
            <person name="Howarth C."/>
            <person name="Larimer J."/>
            <person name="Lui A."/>
            <person name="MacDonald P.J.P."/>
            <person name="McCowen C."/>
            <person name="Montmayeur A."/>
            <person name="Murphy C."/>
            <person name="Neiman D."/>
            <person name="Pearson M."/>
            <person name="Priest M."/>
            <person name="Roberts A."/>
            <person name="Saif S."/>
            <person name="Shea T."/>
            <person name="Sisk P."/>
            <person name="Stolte C."/>
            <person name="Sykes S."/>
            <person name="Wortman J."/>
            <person name="Nusbaum C."/>
            <person name="Birren B."/>
        </authorList>
    </citation>
    <scope>NUCLEOTIDE SEQUENCE [LARGE SCALE GENOMIC DNA]</scope>
    <source>
        <strain evidence="2 3">ATCC 38327</strain>
    </source>
</reference>
<proteinExistence type="predicted"/>
<evidence type="ECO:0000313" key="3">
    <source>
        <dbReference type="Proteomes" id="UP000054350"/>
    </source>
</evidence>
<sequence length="250" mass="25889">MISAAAHASAVLPARLSSPRPPSLRRRSALLSLHAHDDHDSDGNDNPAPTPTADPADANMTDVDALVRGNAHLARTLQDRDDAVRHLSVLADSLHTKLADAEAAARAHRRTARALAAKLASHERVAAEERAALDHELAVLRDRHAKLLAALPGPGPPAPSSGGGMRSPLLAGRRSLSAPAVPPTNVAVPPHTVDRGCQTLPPVPDPRVAKLEAHVTALAAAAAEAESVATENAHEAAGLRAQVDELLAAM</sequence>
<dbReference type="Proteomes" id="UP000054350">
    <property type="component" value="Unassembled WGS sequence"/>
</dbReference>
<dbReference type="AlphaFoldDB" id="A0A0L0RUW8"/>
<evidence type="ECO:0000256" key="1">
    <source>
        <dbReference type="SAM" id="MobiDB-lite"/>
    </source>
</evidence>
<name>A0A0L0RUW8_ALLM3</name>
<protein>
    <submittedName>
        <fullName evidence="2">Uncharacterized protein</fullName>
    </submittedName>
</protein>
<keyword evidence="3" id="KW-1185">Reference proteome</keyword>
<accession>A0A0L0RUW8</accession>
<feature type="compositionally biased region" description="Low complexity" evidence="1">
    <location>
        <begin position="44"/>
        <end position="58"/>
    </location>
</feature>
<organism evidence="2 3">
    <name type="scientific">Allomyces macrogynus (strain ATCC 38327)</name>
    <name type="common">Allomyces javanicus var. macrogynus</name>
    <dbReference type="NCBI Taxonomy" id="578462"/>
    <lineage>
        <taxon>Eukaryota</taxon>
        <taxon>Fungi</taxon>
        <taxon>Fungi incertae sedis</taxon>
        <taxon>Blastocladiomycota</taxon>
        <taxon>Blastocladiomycetes</taxon>
        <taxon>Blastocladiales</taxon>
        <taxon>Blastocladiaceae</taxon>
        <taxon>Allomyces</taxon>
    </lineage>
</organism>
<dbReference type="VEuPathDB" id="FungiDB:AMAG_00203"/>
<dbReference type="EMBL" id="GG745328">
    <property type="protein sequence ID" value="KNE54212.1"/>
    <property type="molecule type" value="Genomic_DNA"/>
</dbReference>
<gene>
    <name evidence="2" type="ORF">AMAG_00203</name>
</gene>